<gene>
    <name evidence="2" type="ORF">WMSIL1_LOCUS3957</name>
</gene>
<dbReference type="PROSITE" id="PS50127">
    <property type="entry name" value="UBC_2"/>
    <property type="match status" value="1"/>
</dbReference>
<name>A0A564Y9D2_HYMDI</name>
<dbReference type="Proteomes" id="UP000321570">
    <property type="component" value="Unassembled WGS sequence"/>
</dbReference>
<sequence>FVTKIYHPNINSGRYICLDILKNRWTPSFSISSVLLSISSVLDDPNLDDPLVAEIAHMYIRNKQKYLKIAGNWTQKYASGTARQQERNLVEDCLLTYLM</sequence>
<dbReference type="SUPFAM" id="SSF54495">
    <property type="entry name" value="UBC-like"/>
    <property type="match status" value="1"/>
</dbReference>
<dbReference type="EMBL" id="CABIJS010000111">
    <property type="protein sequence ID" value="VUZ43368.1"/>
    <property type="molecule type" value="Genomic_DNA"/>
</dbReference>
<evidence type="ECO:0000313" key="2">
    <source>
        <dbReference type="EMBL" id="VUZ43368.1"/>
    </source>
</evidence>
<dbReference type="InterPro" id="IPR016135">
    <property type="entry name" value="UBQ-conjugating_enzyme/RWD"/>
</dbReference>
<organism evidence="2 3">
    <name type="scientific">Hymenolepis diminuta</name>
    <name type="common">Rat tapeworm</name>
    <dbReference type="NCBI Taxonomy" id="6216"/>
    <lineage>
        <taxon>Eukaryota</taxon>
        <taxon>Metazoa</taxon>
        <taxon>Spiralia</taxon>
        <taxon>Lophotrochozoa</taxon>
        <taxon>Platyhelminthes</taxon>
        <taxon>Cestoda</taxon>
        <taxon>Eucestoda</taxon>
        <taxon>Cyclophyllidea</taxon>
        <taxon>Hymenolepididae</taxon>
        <taxon>Hymenolepis</taxon>
    </lineage>
</organism>
<accession>A0A564Y9D2</accession>
<dbReference type="Gene3D" id="3.10.110.10">
    <property type="entry name" value="Ubiquitin Conjugating Enzyme"/>
    <property type="match status" value="1"/>
</dbReference>
<dbReference type="PANTHER" id="PTHR24068">
    <property type="entry name" value="UBIQUITIN-CONJUGATING ENZYME E2"/>
    <property type="match status" value="1"/>
</dbReference>
<dbReference type="AlphaFoldDB" id="A0A564Y9D2"/>
<protein>
    <recommendedName>
        <fullName evidence="1">UBC core domain-containing protein</fullName>
    </recommendedName>
</protein>
<feature type="non-terminal residue" evidence="2">
    <location>
        <position position="1"/>
    </location>
</feature>
<keyword evidence="3" id="KW-1185">Reference proteome</keyword>
<dbReference type="SMART" id="SM00212">
    <property type="entry name" value="UBCc"/>
    <property type="match status" value="1"/>
</dbReference>
<feature type="domain" description="UBC core" evidence="1">
    <location>
        <begin position="1"/>
        <end position="79"/>
    </location>
</feature>
<reference evidence="2 3" key="1">
    <citation type="submission" date="2019-07" db="EMBL/GenBank/DDBJ databases">
        <authorList>
            <person name="Jastrzebski P J."/>
            <person name="Paukszto L."/>
            <person name="Jastrzebski P J."/>
        </authorList>
    </citation>
    <scope>NUCLEOTIDE SEQUENCE [LARGE SCALE GENOMIC DNA]</scope>
    <source>
        <strain evidence="2 3">WMS-il1</strain>
    </source>
</reference>
<evidence type="ECO:0000313" key="3">
    <source>
        <dbReference type="Proteomes" id="UP000321570"/>
    </source>
</evidence>
<dbReference type="InterPro" id="IPR000608">
    <property type="entry name" value="UBC"/>
</dbReference>
<evidence type="ECO:0000259" key="1">
    <source>
        <dbReference type="PROSITE" id="PS50127"/>
    </source>
</evidence>
<proteinExistence type="predicted"/>
<dbReference type="Pfam" id="PF00179">
    <property type="entry name" value="UQ_con"/>
    <property type="match status" value="1"/>
</dbReference>